<evidence type="ECO:0000313" key="2">
    <source>
        <dbReference type="EMBL" id="MDZ7279352.1"/>
    </source>
</evidence>
<dbReference type="Gene3D" id="1.10.150.630">
    <property type="match status" value="1"/>
</dbReference>
<evidence type="ECO:0000313" key="3">
    <source>
        <dbReference type="Proteomes" id="UP001288620"/>
    </source>
</evidence>
<keyword evidence="3" id="KW-1185">Reference proteome</keyword>
<dbReference type="InterPro" id="IPR010812">
    <property type="entry name" value="HrpJ-like"/>
</dbReference>
<dbReference type="Pfam" id="PF07201">
    <property type="entry name" value="HrpJ"/>
    <property type="match status" value="1"/>
</dbReference>
<dbReference type="NCBIfam" id="TIGR02568">
    <property type="entry name" value="LcrE"/>
    <property type="match status" value="1"/>
</dbReference>
<dbReference type="EMBL" id="JAOBTT010000001">
    <property type="protein sequence ID" value="MDZ7279352.1"/>
    <property type="molecule type" value="Genomic_DNA"/>
</dbReference>
<feature type="domain" description="Hypersensitivity response secretion-like HrpJ" evidence="1">
    <location>
        <begin position="14"/>
        <end position="159"/>
    </location>
</feature>
<reference evidence="3" key="1">
    <citation type="submission" date="2023-07" db="EMBL/GenBank/DDBJ databases">
        <title>Structural and functional analysis of rice phyllospheric bacteria for their antimicrobial properties and defense elicitation against blast disease.</title>
        <authorList>
            <person name="Sahu K.P."/>
            <person name="Asharani P."/>
            <person name="Kumar M."/>
            <person name="Reddy B."/>
            <person name="Kumar A."/>
        </authorList>
    </citation>
    <scope>NUCLEOTIDE SEQUENCE [LARGE SCALE GENOMIC DNA]</scope>
    <source>
        <strain evidence="3">OsEp_Plm_30P10</strain>
    </source>
</reference>
<proteinExistence type="predicted"/>
<organism evidence="2 3">
    <name type="scientific">Pantoea eucrina</name>
    <dbReference type="NCBI Taxonomy" id="472693"/>
    <lineage>
        <taxon>Bacteria</taxon>
        <taxon>Pseudomonadati</taxon>
        <taxon>Pseudomonadota</taxon>
        <taxon>Gammaproteobacteria</taxon>
        <taxon>Enterobacterales</taxon>
        <taxon>Erwiniaceae</taxon>
        <taxon>Pantoea</taxon>
    </lineage>
</organism>
<accession>A0ABU5LHF2</accession>
<dbReference type="SUPFAM" id="SSF140591">
    <property type="entry name" value="Type III secretion system domain"/>
    <property type="match status" value="1"/>
</dbReference>
<protein>
    <submittedName>
        <fullName evidence="2">Type III secretion system gatekeeper subunit SctW</fullName>
    </submittedName>
</protein>
<sequence length="314" mass="35882">MDELSALVTQIRNRRDMERRTALLTDSGTDAILDEDADEKLDALMRVLRVEARGRPALLLQEAQRRFADSSCLIAALRVLLKRCKAHPQELEDVSEALAQAEAACEEKPTRAGLNVALKARIFGRKLHMTPASVRQAYRDFIQSDENELTLYRRWLTSYGTDRRHVLIDFIEAALLTDMDAYQPSCNIVEFGDLYGRLTQVKVIRTCDVSFVRLISGETFIQILNKPEEEWLLFLMRALDNPQALYDALQDVAGEFLRVASVIEVSQLLQWLLIELKKMPLTIFHNQQDRDALLENFFNLQQDLAGLKNTTSGR</sequence>
<dbReference type="PRINTS" id="PR01344">
    <property type="entry name" value="INVEPROTEIN"/>
</dbReference>
<name>A0ABU5LHF2_9GAMM</name>
<evidence type="ECO:0000259" key="1">
    <source>
        <dbReference type="Pfam" id="PF07201"/>
    </source>
</evidence>
<dbReference type="InterPro" id="IPR003520">
    <property type="entry name" value="Invas_InvE"/>
</dbReference>
<comment type="caution">
    <text evidence="2">The sequence shown here is derived from an EMBL/GenBank/DDBJ whole genome shotgun (WGS) entry which is preliminary data.</text>
</comment>
<dbReference type="RefSeq" id="WP_322543209.1">
    <property type="nucleotide sequence ID" value="NZ_JAOBTT010000001.1"/>
</dbReference>
<dbReference type="Proteomes" id="UP001288620">
    <property type="component" value="Unassembled WGS sequence"/>
</dbReference>
<dbReference type="InterPro" id="IPR013401">
    <property type="entry name" value="T3SS_LcrE"/>
</dbReference>
<gene>
    <name evidence="2" type="primary">sctW</name>
    <name evidence="2" type="ORF">N4G40_13890</name>
</gene>